<dbReference type="PROSITE" id="PS51253">
    <property type="entry name" value="HTH_CENPB"/>
    <property type="match status" value="1"/>
</dbReference>
<dbReference type="InterPro" id="IPR006600">
    <property type="entry name" value="HTH_CenpB_DNA-bd_dom"/>
</dbReference>
<proteinExistence type="predicted"/>
<reference evidence="3 4" key="1">
    <citation type="journal article" date="2021" name="Elife">
        <title>Chloroplast acquisition without the gene transfer in kleptoplastic sea slugs, Plakobranchus ocellatus.</title>
        <authorList>
            <person name="Maeda T."/>
            <person name="Takahashi S."/>
            <person name="Yoshida T."/>
            <person name="Shimamura S."/>
            <person name="Takaki Y."/>
            <person name="Nagai Y."/>
            <person name="Toyoda A."/>
            <person name="Suzuki Y."/>
            <person name="Arimoto A."/>
            <person name="Ishii H."/>
            <person name="Satoh N."/>
            <person name="Nishiyama T."/>
            <person name="Hasebe M."/>
            <person name="Maruyama T."/>
            <person name="Minagawa J."/>
            <person name="Obokata J."/>
            <person name="Shigenobu S."/>
        </authorList>
    </citation>
    <scope>NUCLEOTIDE SEQUENCE [LARGE SCALE GENOMIC DNA]</scope>
</reference>
<comment type="caution">
    <text evidence="3">The sequence shown here is derived from an EMBL/GenBank/DDBJ whole genome shotgun (WGS) entry which is preliminary data.</text>
</comment>
<evidence type="ECO:0000259" key="2">
    <source>
        <dbReference type="PROSITE" id="PS51253"/>
    </source>
</evidence>
<sequence>MTRAWIDRFRLRHETGMKTVSGKSGSAPVEVTSVWQRNELSILLQECSAENIFNADESGLFYKCLPNRTLAKKKEKSALDKKFQRTASQF</sequence>
<dbReference type="Proteomes" id="UP000735302">
    <property type="component" value="Unassembled WGS sequence"/>
</dbReference>
<organism evidence="3 4">
    <name type="scientific">Plakobranchus ocellatus</name>
    <dbReference type="NCBI Taxonomy" id="259542"/>
    <lineage>
        <taxon>Eukaryota</taxon>
        <taxon>Metazoa</taxon>
        <taxon>Spiralia</taxon>
        <taxon>Lophotrochozoa</taxon>
        <taxon>Mollusca</taxon>
        <taxon>Gastropoda</taxon>
        <taxon>Heterobranchia</taxon>
        <taxon>Euthyneura</taxon>
        <taxon>Panpulmonata</taxon>
        <taxon>Sacoglossa</taxon>
        <taxon>Placobranchoidea</taxon>
        <taxon>Plakobranchidae</taxon>
        <taxon>Plakobranchus</taxon>
    </lineage>
</organism>
<feature type="domain" description="HTH CENPB-type" evidence="2">
    <location>
        <begin position="1"/>
        <end position="19"/>
    </location>
</feature>
<dbReference type="EMBL" id="BLXT01006428">
    <property type="protein sequence ID" value="GFO31781.1"/>
    <property type="molecule type" value="Genomic_DNA"/>
</dbReference>
<gene>
    <name evidence="3" type="ORF">PoB_005828600</name>
</gene>
<evidence type="ECO:0000313" key="3">
    <source>
        <dbReference type="EMBL" id="GFO31781.1"/>
    </source>
</evidence>
<keyword evidence="4" id="KW-1185">Reference proteome</keyword>
<evidence type="ECO:0000256" key="1">
    <source>
        <dbReference type="ARBA" id="ARBA00023125"/>
    </source>
</evidence>
<dbReference type="GO" id="GO:0003677">
    <property type="term" value="F:DNA binding"/>
    <property type="evidence" value="ECO:0007669"/>
    <property type="project" value="UniProtKB-KW"/>
</dbReference>
<name>A0AAV4C8Z9_9GAST</name>
<keyword evidence="1" id="KW-0238">DNA-binding</keyword>
<evidence type="ECO:0000313" key="4">
    <source>
        <dbReference type="Proteomes" id="UP000735302"/>
    </source>
</evidence>
<dbReference type="AlphaFoldDB" id="A0AAV4C8Z9"/>
<accession>A0AAV4C8Z9</accession>
<protein>
    <submittedName>
        <fullName evidence="3">Tigger transposable element-derived protein 4-like</fullName>
    </submittedName>
</protein>